<reference evidence="1 2" key="1">
    <citation type="submission" date="2011-11" db="EMBL/GenBank/DDBJ databases">
        <title>The Noncontiguous Finished genome of Jonquetella anthropi DSM 22815.</title>
        <authorList>
            <consortium name="US DOE Joint Genome Institute (JGI-PGF)"/>
            <person name="Lucas S."/>
            <person name="Copeland A."/>
            <person name="Lapidus A."/>
            <person name="Glavina del Rio T."/>
            <person name="Dalin E."/>
            <person name="Tice H."/>
            <person name="Bruce D."/>
            <person name="Goodwin L."/>
            <person name="Pitluck S."/>
            <person name="Peters L."/>
            <person name="Mikhailova N."/>
            <person name="Held B."/>
            <person name="Kyrpides N."/>
            <person name="Mavromatis K."/>
            <person name="Ivanova N."/>
            <person name="Markowitz V."/>
            <person name="Cheng J.-F."/>
            <person name="Hugenholtz P."/>
            <person name="Woyke T."/>
            <person name="Wu D."/>
            <person name="Gronow S."/>
            <person name="Wellnitz S."/>
            <person name="Brambilla E."/>
            <person name="Klenk H.-P."/>
            <person name="Eisen J.A."/>
        </authorList>
    </citation>
    <scope>NUCLEOTIDE SEQUENCE [LARGE SCALE GENOMIC DNA]</scope>
    <source>
        <strain evidence="1 2">DSM 22815</strain>
    </source>
</reference>
<dbReference type="OrthoDB" id="9801160at2"/>
<evidence type="ECO:0000313" key="1">
    <source>
        <dbReference type="EMBL" id="EHM13565.1"/>
    </source>
</evidence>
<dbReference type="Proteomes" id="UP000003806">
    <property type="component" value="Chromosome"/>
</dbReference>
<sequence>MAISRERAWDLLKRYNSEPMHLSHALAVEACMKFFAQQAGEDPQFWGTVGLLHDLDWEMTQSDPARHTSESDRILEAEGVDEATRHAIRSHGWGICSATEPTSPMEWTLYTIDELTGLVIATALVRPSRSLDDLTAKSVKKKWKDKAFAAGVNRDVIASGAERMGKPVDELMTSVIEALRPVQSQLGLTPLAN</sequence>
<dbReference type="AlphaFoldDB" id="H0ULS4"/>
<dbReference type="SUPFAM" id="SSF109604">
    <property type="entry name" value="HD-domain/PDEase-like"/>
    <property type="match status" value="1"/>
</dbReference>
<keyword evidence="2" id="KW-1185">Reference proteome</keyword>
<dbReference type="GO" id="GO:0016787">
    <property type="term" value="F:hydrolase activity"/>
    <property type="evidence" value="ECO:0007669"/>
    <property type="project" value="UniProtKB-KW"/>
</dbReference>
<evidence type="ECO:0000313" key="2">
    <source>
        <dbReference type="Proteomes" id="UP000003806"/>
    </source>
</evidence>
<dbReference type="EMBL" id="CM001376">
    <property type="protein sequence ID" value="EHM13565.1"/>
    <property type="molecule type" value="Genomic_DNA"/>
</dbReference>
<dbReference type="Gene3D" id="1.10.3210.10">
    <property type="entry name" value="Hypothetical protein af1432"/>
    <property type="match status" value="1"/>
</dbReference>
<proteinExistence type="predicted"/>
<dbReference type="eggNOG" id="COG2316">
    <property type="taxonomic scope" value="Bacteria"/>
</dbReference>
<accession>H0ULS4</accession>
<gene>
    <name evidence="1" type="ORF">JonanDRAFT_1199</name>
</gene>
<protein>
    <submittedName>
        <fullName evidence="1">Putative HD superfamily hydrolase</fullName>
    </submittedName>
</protein>
<name>H0ULS4_9BACT</name>
<dbReference type="STRING" id="885272.JonanDRAFT_1199"/>
<dbReference type="PANTHER" id="PTHR38659">
    <property type="entry name" value="METAL-DEPENDENT PHOSPHOHYDROLASE"/>
    <property type="match status" value="1"/>
</dbReference>
<dbReference type="RefSeq" id="WP_008521651.1">
    <property type="nucleotide sequence ID" value="NZ_CM001376.1"/>
</dbReference>
<dbReference type="PANTHER" id="PTHR38659:SF2">
    <property type="entry name" value="HDIG DOMAIN PROTEIN"/>
    <property type="match status" value="1"/>
</dbReference>
<organism evidence="1 2">
    <name type="scientific">Jonquetella anthropi DSM 22815</name>
    <dbReference type="NCBI Taxonomy" id="885272"/>
    <lineage>
        <taxon>Bacteria</taxon>
        <taxon>Thermotogati</taxon>
        <taxon>Synergistota</taxon>
        <taxon>Synergistia</taxon>
        <taxon>Synergistales</taxon>
        <taxon>Dethiosulfovibrionaceae</taxon>
        <taxon>Jonquetella</taxon>
    </lineage>
</organism>
<dbReference type="HOGENOM" id="CLU_090635_1_1_0"/>
<keyword evidence="1" id="KW-0378">Hydrolase</keyword>